<evidence type="ECO:0000313" key="3">
    <source>
        <dbReference type="Proteomes" id="UP001154282"/>
    </source>
</evidence>
<feature type="region of interest" description="Disordered" evidence="1">
    <location>
        <begin position="1"/>
        <end position="48"/>
    </location>
</feature>
<feature type="compositionally biased region" description="Basic and acidic residues" evidence="1">
    <location>
        <begin position="8"/>
        <end position="48"/>
    </location>
</feature>
<proteinExistence type="predicted"/>
<gene>
    <name evidence="2" type="ORF">LITE_LOCUS12866</name>
</gene>
<evidence type="ECO:0000313" key="2">
    <source>
        <dbReference type="EMBL" id="CAI0405422.1"/>
    </source>
</evidence>
<keyword evidence="3" id="KW-1185">Reference proteome</keyword>
<reference evidence="2" key="1">
    <citation type="submission" date="2022-08" db="EMBL/GenBank/DDBJ databases">
        <authorList>
            <person name="Gutierrez-Valencia J."/>
        </authorList>
    </citation>
    <scope>NUCLEOTIDE SEQUENCE</scope>
</reference>
<organism evidence="2 3">
    <name type="scientific">Linum tenue</name>
    <dbReference type="NCBI Taxonomy" id="586396"/>
    <lineage>
        <taxon>Eukaryota</taxon>
        <taxon>Viridiplantae</taxon>
        <taxon>Streptophyta</taxon>
        <taxon>Embryophyta</taxon>
        <taxon>Tracheophyta</taxon>
        <taxon>Spermatophyta</taxon>
        <taxon>Magnoliopsida</taxon>
        <taxon>eudicotyledons</taxon>
        <taxon>Gunneridae</taxon>
        <taxon>Pentapetalae</taxon>
        <taxon>rosids</taxon>
        <taxon>fabids</taxon>
        <taxon>Malpighiales</taxon>
        <taxon>Linaceae</taxon>
        <taxon>Linum</taxon>
    </lineage>
</organism>
<dbReference type="EMBL" id="CAMGYJ010000004">
    <property type="protein sequence ID" value="CAI0405422.1"/>
    <property type="molecule type" value="Genomic_DNA"/>
</dbReference>
<evidence type="ECO:0000256" key="1">
    <source>
        <dbReference type="SAM" id="MobiDB-lite"/>
    </source>
</evidence>
<name>A0AAV0J727_9ROSI</name>
<dbReference type="AlphaFoldDB" id="A0AAV0J727"/>
<dbReference type="Proteomes" id="UP001154282">
    <property type="component" value="Unassembled WGS sequence"/>
</dbReference>
<accession>A0AAV0J727</accession>
<comment type="caution">
    <text evidence="2">The sequence shown here is derived from an EMBL/GenBank/DDBJ whole genome shotgun (WGS) entry which is preliminary data.</text>
</comment>
<sequence length="48" mass="5237">MLLGLDAAGDRSEGVGEGRYDTHPLREAAWRARQGPDRGRVSASVDRQ</sequence>
<protein>
    <submittedName>
        <fullName evidence="2">Uncharacterized protein</fullName>
    </submittedName>
</protein>